<gene>
    <name evidence="2" type="ORF">DFR49_3392</name>
</gene>
<dbReference type="EMBL" id="QXDC01000004">
    <property type="protein sequence ID" value="RIA37507.1"/>
    <property type="molecule type" value="Genomic_DNA"/>
</dbReference>
<evidence type="ECO:0000313" key="3">
    <source>
        <dbReference type="Proteomes" id="UP000266568"/>
    </source>
</evidence>
<dbReference type="PROSITE" id="PS51257">
    <property type="entry name" value="PROKAR_LIPOPROTEIN"/>
    <property type="match status" value="1"/>
</dbReference>
<organism evidence="2 3">
    <name type="scientific">Hephaestia caeni</name>
    <dbReference type="NCBI Taxonomy" id="645617"/>
    <lineage>
        <taxon>Bacteria</taxon>
        <taxon>Pseudomonadati</taxon>
        <taxon>Pseudomonadota</taxon>
        <taxon>Alphaproteobacteria</taxon>
        <taxon>Sphingomonadales</taxon>
        <taxon>Sphingomonadaceae</taxon>
        <taxon>Hephaestia</taxon>
    </lineage>
</organism>
<comment type="caution">
    <text evidence="2">The sequence shown here is derived from an EMBL/GenBank/DDBJ whole genome shotgun (WGS) entry which is preliminary data.</text>
</comment>
<sequence>MKARAITLAAALYACIAIVTFGHAAANHACDRSPYAPNCAGQASINAFVAAAVWPLYWSWEAWS</sequence>
<dbReference type="Proteomes" id="UP000266568">
    <property type="component" value="Unassembled WGS sequence"/>
</dbReference>
<protein>
    <submittedName>
        <fullName evidence="2">Uncharacterized protein</fullName>
    </submittedName>
</protein>
<dbReference type="RefSeq" id="WP_119036808.1">
    <property type="nucleotide sequence ID" value="NZ_QXDC01000004.1"/>
</dbReference>
<keyword evidence="1" id="KW-0732">Signal</keyword>
<feature type="chain" id="PRO_5017353088" evidence="1">
    <location>
        <begin position="25"/>
        <end position="64"/>
    </location>
</feature>
<name>A0A397NQN8_9SPHN</name>
<dbReference type="AlphaFoldDB" id="A0A397NQN8"/>
<feature type="signal peptide" evidence="1">
    <location>
        <begin position="1"/>
        <end position="24"/>
    </location>
</feature>
<reference evidence="2 3" key="1">
    <citation type="submission" date="2018-08" db="EMBL/GenBank/DDBJ databases">
        <title>Genomic Encyclopedia of Type Strains, Phase IV (KMG-IV): sequencing the most valuable type-strain genomes for metagenomic binning, comparative biology and taxonomic classification.</title>
        <authorList>
            <person name="Goeker M."/>
        </authorList>
    </citation>
    <scope>NUCLEOTIDE SEQUENCE [LARGE SCALE GENOMIC DNA]</scope>
    <source>
        <strain evidence="2 3">DSM 25527</strain>
    </source>
</reference>
<evidence type="ECO:0000256" key="1">
    <source>
        <dbReference type="SAM" id="SignalP"/>
    </source>
</evidence>
<accession>A0A397NQN8</accession>
<keyword evidence="3" id="KW-1185">Reference proteome</keyword>
<proteinExistence type="predicted"/>
<evidence type="ECO:0000313" key="2">
    <source>
        <dbReference type="EMBL" id="RIA37507.1"/>
    </source>
</evidence>